<dbReference type="InterPro" id="IPR036271">
    <property type="entry name" value="Tet_transcr_reg_TetR-rel_C_sf"/>
</dbReference>
<sequence length="215" mass="25815">MLKEVSVIKDLLAHVDEKKKSRIINSSMKQFSRHPFKSVSTNVIVKEAGISKGLLYHYFGTKEKLYEYLEYFTINVLTERIVNKVNWDQPDIFMRIKEISMIKFRLFEDYPHLADFSLKIFQDKTTEEILKKYPDFPMVLYSQIYTRNIDDSLFREGVDVKRAIDIIRWTIEKCGEESRRKIIEGQIEFDYKMIEQEIYVYIDMLKDCFYRKGAH</sequence>
<dbReference type="AlphaFoldDB" id="A0A1I1FW15"/>
<dbReference type="InterPro" id="IPR050624">
    <property type="entry name" value="HTH-type_Tx_Regulator"/>
</dbReference>
<dbReference type="Pfam" id="PF00440">
    <property type="entry name" value="TetR_N"/>
    <property type="match status" value="1"/>
</dbReference>
<dbReference type="GO" id="GO:0003677">
    <property type="term" value="F:DNA binding"/>
    <property type="evidence" value="ECO:0007669"/>
    <property type="project" value="UniProtKB-UniRule"/>
</dbReference>
<protein>
    <submittedName>
        <fullName evidence="4">Transcriptional regulator, TetR family</fullName>
    </submittedName>
</protein>
<keyword evidence="5" id="KW-1185">Reference proteome</keyword>
<evidence type="ECO:0000256" key="1">
    <source>
        <dbReference type="ARBA" id="ARBA00023125"/>
    </source>
</evidence>
<evidence type="ECO:0000259" key="3">
    <source>
        <dbReference type="PROSITE" id="PS50977"/>
    </source>
</evidence>
<dbReference type="EMBL" id="FOLT01000002">
    <property type="protein sequence ID" value="SFC01243.1"/>
    <property type="molecule type" value="Genomic_DNA"/>
</dbReference>
<name>A0A1I1FW15_9LACT</name>
<dbReference type="SUPFAM" id="SSF46689">
    <property type="entry name" value="Homeodomain-like"/>
    <property type="match status" value="1"/>
</dbReference>
<dbReference type="SUPFAM" id="SSF48498">
    <property type="entry name" value="Tetracyclin repressor-like, C-terminal domain"/>
    <property type="match status" value="1"/>
</dbReference>
<dbReference type="PANTHER" id="PTHR43479:SF11">
    <property type="entry name" value="ACREF_ENVCD OPERON REPRESSOR-RELATED"/>
    <property type="match status" value="1"/>
</dbReference>
<dbReference type="Gene3D" id="1.10.10.60">
    <property type="entry name" value="Homeodomain-like"/>
    <property type="match status" value="1"/>
</dbReference>
<reference evidence="5" key="1">
    <citation type="submission" date="2016-10" db="EMBL/GenBank/DDBJ databases">
        <authorList>
            <person name="Varghese N."/>
            <person name="Submissions S."/>
        </authorList>
    </citation>
    <scope>NUCLEOTIDE SEQUENCE [LARGE SCALE GENOMIC DNA]</scope>
    <source>
        <strain evidence="5">DSM 23664</strain>
    </source>
</reference>
<dbReference type="InterPro" id="IPR009057">
    <property type="entry name" value="Homeodomain-like_sf"/>
</dbReference>
<proteinExistence type="predicted"/>
<evidence type="ECO:0000313" key="5">
    <source>
        <dbReference type="Proteomes" id="UP000199612"/>
    </source>
</evidence>
<accession>A0A1I1FW15</accession>
<dbReference type="RefSeq" id="WP_218147193.1">
    <property type="nucleotide sequence ID" value="NZ_FOLT01000002.1"/>
</dbReference>
<feature type="domain" description="HTH tetR-type" evidence="3">
    <location>
        <begin position="17"/>
        <end position="77"/>
    </location>
</feature>
<evidence type="ECO:0000256" key="2">
    <source>
        <dbReference type="PROSITE-ProRule" id="PRU00335"/>
    </source>
</evidence>
<feature type="DNA-binding region" description="H-T-H motif" evidence="2">
    <location>
        <begin position="40"/>
        <end position="59"/>
    </location>
</feature>
<organism evidence="4 5">
    <name type="scientific">Alkalibacterium subtropicum</name>
    <dbReference type="NCBI Taxonomy" id="753702"/>
    <lineage>
        <taxon>Bacteria</taxon>
        <taxon>Bacillati</taxon>
        <taxon>Bacillota</taxon>
        <taxon>Bacilli</taxon>
        <taxon>Lactobacillales</taxon>
        <taxon>Carnobacteriaceae</taxon>
        <taxon>Alkalibacterium</taxon>
    </lineage>
</organism>
<dbReference type="Gene3D" id="1.10.357.10">
    <property type="entry name" value="Tetracycline Repressor, domain 2"/>
    <property type="match status" value="1"/>
</dbReference>
<dbReference type="Proteomes" id="UP000199612">
    <property type="component" value="Unassembled WGS sequence"/>
</dbReference>
<dbReference type="InterPro" id="IPR001647">
    <property type="entry name" value="HTH_TetR"/>
</dbReference>
<keyword evidence="1 2" id="KW-0238">DNA-binding</keyword>
<dbReference type="STRING" id="753702.SAMN04488102_102192"/>
<dbReference type="PRINTS" id="PR00455">
    <property type="entry name" value="HTHTETR"/>
</dbReference>
<dbReference type="PANTHER" id="PTHR43479">
    <property type="entry name" value="ACREF/ENVCD OPERON REPRESSOR-RELATED"/>
    <property type="match status" value="1"/>
</dbReference>
<dbReference type="PROSITE" id="PS50977">
    <property type="entry name" value="HTH_TETR_2"/>
    <property type="match status" value="1"/>
</dbReference>
<evidence type="ECO:0000313" key="4">
    <source>
        <dbReference type="EMBL" id="SFC01243.1"/>
    </source>
</evidence>
<gene>
    <name evidence="4" type="ORF">SAMN04488102_102192</name>
</gene>